<dbReference type="GO" id="GO:0006935">
    <property type="term" value="P:chemotaxis"/>
    <property type="evidence" value="ECO:0007669"/>
    <property type="project" value="InterPro"/>
</dbReference>
<evidence type="ECO:0000256" key="3">
    <source>
        <dbReference type="PROSITE-ProRule" id="PRU00284"/>
    </source>
</evidence>
<evidence type="ECO:0000313" key="7">
    <source>
        <dbReference type="EMBL" id="KZL90876.1"/>
    </source>
</evidence>
<dbReference type="Pfam" id="PF00672">
    <property type="entry name" value="HAMP"/>
    <property type="match status" value="1"/>
</dbReference>
<dbReference type="CDD" id="cd06225">
    <property type="entry name" value="HAMP"/>
    <property type="match status" value="1"/>
</dbReference>
<dbReference type="PRINTS" id="PR00260">
    <property type="entry name" value="CHEMTRNSDUCR"/>
</dbReference>
<keyword evidence="4" id="KW-1133">Transmembrane helix</keyword>
<keyword evidence="4" id="KW-0812">Transmembrane</keyword>
<keyword evidence="8" id="KW-1185">Reference proteome</keyword>
<protein>
    <submittedName>
        <fullName evidence="7">Putative methyl-accepting chemotaxis protein YoaH</fullName>
    </submittedName>
</protein>
<proteinExistence type="inferred from homology"/>
<dbReference type="InterPro" id="IPR003660">
    <property type="entry name" value="HAMP_dom"/>
</dbReference>
<dbReference type="PROSITE" id="PS50111">
    <property type="entry name" value="CHEMOTAXIS_TRANSDUC_2"/>
    <property type="match status" value="1"/>
</dbReference>
<dbReference type="SUPFAM" id="SSF58104">
    <property type="entry name" value="Methyl-accepting chemotaxis protein (MCP) signaling domain"/>
    <property type="match status" value="1"/>
</dbReference>
<feature type="domain" description="HAMP" evidence="6">
    <location>
        <begin position="202"/>
        <end position="257"/>
    </location>
</feature>
<dbReference type="RefSeq" id="WP_066625778.1">
    <property type="nucleotide sequence ID" value="NZ_FQXL01000013.1"/>
</dbReference>
<dbReference type="SMART" id="SM00304">
    <property type="entry name" value="HAMP"/>
    <property type="match status" value="1"/>
</dbReference>
<dbReference type="PATRIC" id="fig|1121326.3.peg.3831"/>
<dbReference type="PANTHER" id="PTHR32089:SF112">
    <property type="entry name" value="LYSOZYME-LIKE PROTEIN-RELATED"/>
    <property type="match status" value="1"/>
</dbReference>
<dbReference type="Proteomes" id="UP000076603">
    <property type="component" value="Unassembled WGS sequence"/>
</dbReference>
<comment type="caution">
    <text evidence="7">The sequence shown here is derived from an EMBL/GenBank/DDBJ whole genome shotgun (WGS) entry which is preliminary data.</text>
</comment>
<accession>A0A161X9H8</accession>
<organism evidence="7 8">
    <name type="scientific">Clostridium magnum DSM 2767</name>
    <dbReference type="NCBI Taxonomy" id="1121326"/>
    <lineage>
        <taxon>Bacteria</taxon>
        <taxon>Bacillati</taxon>
        <taxon>Bacillota</taxon>
        <taxon>Clostridia</taxon>
        <taxon>Eubacteriales</taxon>
        <taxon>Clostridiaceae</taxon>
        <taxon>Clostridium</taxon>
    </lineage>
</organism>
<dbReference type="Pfam" id="PF00015">
    <property type="entry name" value="MCPsignal"/>
    <property type="match status" value="1"/>
</dbReference>
<dbReference type="SMART" id="SM00283">
    <property type="entry name" value="MA"/>
    <property type="match status" value="1"/>
</dbReference>
<feature type="transmembrane region" description="Helical" evidence="4">
    <location>
        <begin position="177"/>
        <end position="200"/>
    </location>
</feature>
<dbReference type="EMBL" id="LWAE01000004">
    <property type="protein sequence ID" value="KZL90876.1"/>
    <property type="molecule type" value="Genomic_DNA"/>
</dbReference>
<dbReference type="PANTHER" id="PTHR32089">
    <property type="entry name" value="METHYL-ACCEPTING CHEMOTAXIS PROTEIN MCPB"/>
    <property type="match status" value="1"/>
</dbReference>
<evidence type="ECO:0000256" key="1">
    <source>
        <dbReference type="ARBA" id="ARBA00023224"/>
    </source>
</evidence>
<dbReference type="GO" id="GO:0016020">
    <property type="term" value="C:membrane"/>
    <property type="evidence" value="ECO:0007669"/>
    <property type="project" value="InterPro"/>
</dbReference>
<sequence>MKNLNVRKKIFISFAVMITFMAIFSIIMILKINILKVTWNTNIKLTTVQELRNSINACGINVRDIRVMEDAQAVSTRKTWIRDSMENYKKLSKQLETITTSENDKNLLNETNAKADKYFTHINNILNAKNISQISNKEMTDFSLQEKDLFNNLDKIVDNENSKNHSAILDGENIIKYIMISAIILIVGGLIIAIVFSYILQANISKPIQIIASDLKTLSKGDFTIVLPEAFLKRGDEIGQLSNSVNLMQKDLVQLLKEILSCSQSLNISGEELSATVEEMTAKFKTINRSTEEIVNGSQETSASAEEITASVEEVDSSINELSSKAMEGSNNANQFKERAVEMQNDGKVAVENISNLYRANEQRTLKAIEDGKVVENIKIMADTIASIAEQTNLLALNAAIEAARVGEEGRGFAVVAEEIRKLAEQSSQAVTGIQDTVLKVQEAFRNLSNNSNEVLRFINSDINPQFNSFSNMGNEYYNDADFVSKMSDDISSMSEEINATINQVSEAVQNMAGIAQKSSEDSNKILTNINEAAQGIEYVSNSAHSQAELSRRLNELVCKFKI</sequence>
<gene>
    <name evidence="7" type="primary">yoaH_5</name>
    <name evidence="7" type="ORF">CLMAG_37870</name>
</gene>
<evidence type="ECO:0000259" key="6">
    <source>
        <dbReference type="PROSITE" id="PS50885"/>
    </source>
</evidence>
<reference evidence="7 8" key="1">
    <citation type="submission" date="2016-04" db="EMBL/GenBank/DDBJ databases">
        <title>Genome sequence of Clostridium magnum DSM 2767.</title>
        <authorList>
            <person name="Poehlein A."/>
            <person name="Uhlig R."/>
            <person name="Fischer R."/>
            <person name="Bahl H."/>
            <person name="Daniel R."/>
        </authorList>
    </citation>
    <scope>NUCLEOTIDE SEQUENCE [LARGE SCALE GENOMIC DNA]</scope>
    <source>
        <strain evidence="7 8">DSM 2767</strain>
    </source>
</reference>
<evidence type="ECO:0000256" key="4">
    <source>
        <dbReference type="SAM" id="Phobius"/>
    </source>
</evidence>
<keyword evidence="4" id="KW-0472">Membrane</keyword>
<evidence type="ECO:0000256" key="2">
    <source>
        <dbReference type="ARBA" id="ARBA00029447"/>
    </source>
</evidence>
<evidence type="ECO:0000259" key="5">
    <source>
        <dbReference type="PROSITE" id="PS50111"/>
    </source>
</evidence>
<dbReference type="GO" id="GO:0004888">
    <property type="term" value="F:transmembrane signaling receptor activity"/>
    <property type="evidence" value="ECO:0007669"/>
    <property type="project" value="InterPro"/>
</dbReference>
<dbReference type="InterPro" id="IPR004089">
    <property type="entry name" value="MCPsignal_dom"/>
</dbReference>
<evidence type="ECO:0000313" key="8">
    <source>
        <dbReference type="Proteomes" id="UP000076603"/>
    </source>
</evidence>
<feature type="transmembrane region" description="Helical" evidence="4">
    <location>
        <begin position="12"/>
        <end position="30"/>
    </location>
</feature>
<dbReference type="Gene3D" id="1.10.287.950">
    <property type="entry name" value="Methyl-accepting chemotaxis protein"/>
    <property type="match status" value="1"/>
</dbReference>
<dbReference type="OrthoDB" id="1887545at2"/>
<dbReference type="InterPro" id="IPR004090">
    <property type="entry name" value="Chemotax_Me-accpt_rcpt"/>
</dbReference>
<dbReference type="STRING" id="1121326.CLMAG_37870"/>
<comment type="similarity">
    <text evidence="2">Belongs to the methyl-accepting chemotaxis (MCP) protein family.</text>
</comment>
<dbReference type="PROSITE" id="PS50885">
    <property type="entry name" value="HAMP"/>
    <property type="match status" value="1"/>
</dbReference>
<keyword evidence="1 3" id="KW-0807">Transducer</keyword>
<feature type="domain" description="Methyl-accepting transducer" evidence="5">
    <location>
        <begin position="276"/>
        <end position="527"/>
    </location>
</feature>
<dbReference type="AlphaFoldDB" id="A0A161X9H8"/>
<name>A0A161X9H8_9CLOT</name>
<dbReference type="GO" id="GO:0007165">
    <property type="term" value="P:signal transduction"/>
    <property type="evidence" value="ECO:0007669"/>
    <property type="project" value="UniProtKB-KW"/>
</dbReference>